<evidence type="ECO:0000313" key="1">
    <source>
        <dbReference type="EMBL" id="CAD0006777.1"/>
    </source>
</evidence>
<dbReference type="EMBL" id="CAIJDP010000079">
    <property type="protein sequence ID" value="CAD0006777.1"/>
    <property type="molecule type" value="Genomic_DNA"/>
</dbReference>
<comment type="caution">
    <text evidence="1">The sequence shown here is derived from an EMBL/GenBank/DDBJ whole genome shotgun (WGS) entry which is preliminary data.</text>
</comment>
<evidence type="ECO:0008006" key="3">
    <source>
        <dbReference type="Google" id="ProtNLM"/>
    </source>
</evidence>
<organism evidence="1 2">
    <name type="scientific">Flavobacterium salmonis</name>
    <dbReference type="NCBI Taxonomy" id="2654844"/>
    <lineage>
        <taxon>Bacteria</taxon>
        <taxon>Pseudomonadati</taxon>
        <taxon>Bacteroidota</taxon>
        <taxon>Flavobacteriia</taxon>
        <taxon>Flavobacteriales</taxon>
        <taxon>Flavobacteriaceae</taxon>
        <taxon>Flavobacterium</taxon>
    </lineage>
</organism>
<protein>
    <recommendedName>
        <fullName evidence="3">DUF3405 domain-containing protein</fullName>
    </recommendedName>
</protein>
<dbReference type="AlphaFoldDB" id="A0A6V6Z4Q4"/>
<evidence type="ECO:0000313" key="2">
    <source>
        <dbReference type="Proteomes" id="UP000530060"/>
    </source>
</evidence>
<dbReference type="RefSeq" id="WP_180909774.1">
    <property type="nucleotide sequence ID" value="NZ_CAIJDP010000079.1"/>
</dbReference>
<accession>A0A6V6Z4Q4</accession>
<name>A0A6V6Z4Q4_9FLAO</name>
<gene>
    <name evidence="1" type="ORF">FLAT13_03491</name>
</gene>
<reference evidence="1 2" key="1">
    <citation type="submission" date="2020-06" db="EMBL/GenBank/DDBJ databases">
        <authorList>
            <person name="Criscuolo A."/>
        </authorList>
    </citation>
    <scope>NUCLEOTIDE SEQUENCE [LARGE SCALE GENOMIC DNA]</scope>
    <source>
        <strain evidence="2">CIP 111411</strain>
    </source>
</reference>
<proteinExistence type="predicted"/>
<dbReference type="Proteomes" id="UP000530060">
    <property type="component" value="Unassembled WGS sequence"/>
</dbReference>
<keyword evidence="2" id="KW-1185">Reference proteome</keyword>
<sequence>MEFFKDNSKVNECNNLKSALLLLTNKTNKVIYQKYESLSKVSNHHKAYLLFHSNHNDENVEFKKNIRIFPFTNDILADIGYKAIGEDLLPGNNHFPLLQFFLENPGYNFYWLIEDDVHYNGNWQDFFAFFLKFNSADFISSHMNDFNENPNWYWWNTLFHQKKIILSENKVRSFNPIYRLSNKALEYLHNQLKNGWQGHHEVLIPTLLKHGGFNIQDFGGLGPYVPENCKNRFYKRIDINQSNELFGNSMRFKPNICDQEITESLLYHPAKFSEEKNI</sequence>